<evidence type="ECO:0000313" key="4">
    <source>
        <dbReference type="EMBL" id="QOS41081.1"/>
    </source>
</evidence>
<reference evidence="3 5" key="2">
    <citation type="submission" date="2020-08" db="EMBL/GenBank/DDBJ databases">
        <title>Genomic Encyclopedia of Type Strains, Phase IV (KMG-IV): sequencing the most valuable type-strain genomes for metagenomic binning, comparative biology and taxonomic classification.</title>
        <authorList>
            <person name="Goeker M."/>
        </authorList>
    </citation>
    <scope>NUCLEOTIDE SEQUENCE [LARGE SCALE GENOMIC DNA]</scope>
    <source>
        <strain evidence="3 5">DSM 103679</strain>
    </source>
</reference>
<evidence type="ECO:0000313" key="5">
    <source>
        <dbReference type="Proteomes" id="UP000578697"/>
    </source>
</evidence>
<dbReference type="NCBIfam" id="NF047619">
    <property type="entry name" value="NADase_discoid"/>
    <property type="match status" value="1"/>
</dbReference>
<reference evidence="4 6" key="1">
    <citation type="submission" date="2018-08" db="EMBL/GenBank/DDBJ databases">
        <title>The first complete genome of Treponema rectale (CHPAT), a commensal spirochete of the bovine rectum.</title>
        <authorList>
            <person name="Staton G.J."/>
            <person name="Clegg S.R."/>
            <person name="Carter S.D."/>
            <person name="Radford A.D."/>
            <person name="Darby A."/>
            <person name="Hall N."/>
            <person name="Birtles R.J."/>
            <person name="Evans N.J."/>
        </authorList>
    </citation>
    <scope>NUCLEOTIDE SEQUENCE [LARGE SCALE GENOMIC DNA]</scope>
    <source>
        <strain evidence="4 6">CHPA</strain>
    </source>
</reference>
<feature type="signal peptide" evidence="1">
    <location>
        <begin position="1"/>
        <end position="25"/>
    </location>
</feature>
<evidence type="ECO:0000259" key="2">
    <source>
        <dbReference type="Pfam" id="PF25302"/>
    </source>
</evidence>
<proteinExistence type="predicted"/>
<evidence type="ECO:0000313" key="6">
    <source>
        <dbReference type="Proteomes" id="UP000593591"/>
    </source>
</evidence>
<evidence type="ECO:0000313" key="3">
    <source>
        <dbReference type="EMBL" id="MBB5219007.1"/>
    </source>
</evidence>
<dbReference type="RefSeq" id="WP_184652444.1">
    <property type="nucleotide sequence ID" value="NZ_JACHFR010000002.1"/>
</dbReference>
<dbReference type="EMBL" id="CP031517">
    <property type="protein sequence ID" value="QOS41081.1"/>
    <property type="molecule type" value="Genomic_DNA"/>
</dbReference>
<name>A0A840SB76_9SPIR</name>
<feature type="chain" id="PRO_5036240775" description="NAD glycohydrolase translocation F5/8 type C domain-containing protein" evidence="1">
    <location>
        <begin position="26"/>
        <end position="325"/>
    </location>
</feature>
<evidence type="ECO:0000256" key="1">
    <source>
        <dbReference type="SAM" id="SignalP"/>
    </source>
</evidence>
<dbReference type="InterPro" id="IPR057561">
    <property type="entry name" value="NADase_transloc"/>
</dbReference>
<keyword evidence="1" id="KW-0732">Signal</keyword>
<dbReference type="EMBL" id="JACHFR010000002">
    <property type="protein sequence ID" value="MBB5219007.1"/>
    <property type="molecule type" value="Genomic_DNA"/>
</dbReference>
<keyword evidence="5" id="KW-1185">Reference proteome</keyword>
<feature type="domain" description="NAD glycohydrolase translocation F5/8 type C" evidence="2">
    <location>
        <begin position="203"/>
        <end position="293"/>
    </location>
</feature>
<protein>
    <recommendedName>
        <fullName evidence="2">NAD glycohydrolase translocation F5/8 type C domain-containing protein</fullName>
    </recommendedName>
</protein>
<dbReference type="AlphaFoldDB" id="A0A840SB76"/>
<dbReference type="KEGG" id="trc:DYE49_11745"/>
<gene>
    <name evidence="4" type="ORF">DYE49_11745</name>
    <name evidence="3" type="ORF">HNP77_001376</name>
</gene>
<dbReference type="Proteomes" id="UP000578697">
    <property type="component" value="Unassembled WGS sequence"/>
</dbReference>
<dbReference type="Proteomes" id="UP000593591">
    <property type="component" value="Chromosome"/>
</dbReference>
<dbReference type="Pfam" id="PF25302">
    <property type="entry name" value="NADase_transloc"/>
    <property type="match status" value="1"/>
</dbReference>
<sequence>MKKMNMLKKFILSSVILIFSFKGFTFDIDEKFEVKTPNMIVKIDDQVGFLYDFKYQIKKLSDFVADPDGWYSSTICGNKLYVIFGSNYFLYHSNKDLYYPKSPSKFNFGSSFLKAKNFDEEIKTIFTLSYSEIKNPTLDDYFDEIKSIIKSVTVPDMLIEQINGNQIKYDTYDMEHYYIGDWEMGMQLFRYGARPWATSKNPVGMNIKMDFKEAQNSIVILNGYVHPDKRHLYKANRRLKKIRVTSPDANFYVESEFEDTVHFHEVKFPEPVTSVNIEILDYYEGNKYKDLCVQMFGVRNFSFLNENSIRNLSFDYLMRYKKYEE</sequence>
<organism evidence="3 5">
    <name type="scientific">Treponema rectale</name>
    <dbReference type="NCBI Taxonomy" id="744512"/>
    <lineage>
        <taxon>Bacteria</taxon>
        <taxon>Pseudomonadati</taxon>
        <taxon>Spirochaetota</taxon>
        <taxon>Spirochaetia</taxon>
        <taxon>Spirochaetales</taxon>
        <taxon>Treponemataceae</taxon>
        <taxon>Treponema</taxon>
    </lineage>
</organism>
<accession>A0A840SB76</accession>